<name>A0AAN9LQL8_CANGL</name>
<protein>
    <submittedName>
        <fullName evidence="2">Uncharacterized protein</fullName>
    </submittedName>
</protein>
<evidence type="ECO:0000313" key="3">
    <source>
        <dbReference type="Proteomes" id="UP001367508"/>
    </source>
</evidence>
<feature type="region of interest" description="Disordered" evidence="1">
    <location>
        <begin position="74"/>
        <end position="94"/>
    </location>
</feature>
<comment type="caution">
    <text evidence="2">The sequence shown here is derived from an EMBL/GenBank/DDBJ whole genome shotgun (WGS) entry which is preliminary data.</text>
</comment>
<sequence length="94" mass="10698">MQTVIPERDQLGETNSLSPYRPISNEARLPSKDIILLCKRRSGMIFGCKNFQVEINSNMHTAWYSNRKPEACMHGSNSNDAQQVYPHTTHYVSG</sequence>
<proteinExistence type="predicted"/>
<gene>
    <name evidence="2" type="ORF">VNO77_18350</name>
</gene>
<keyword evidence="3" id="KW-1185">Reference proteome</keyword>
<evidence type="ECO:0000256" key="1">
    <source>
        <dbReference type="SAM" id="MobiDB-lite"/>
    </source>
</evidence>
<dbReference type="Proteomes" id="UP001367508">
    <property type="component" value="Unassembled WGS sequence"/>
</dbReference>
<feature type="compositionally biased region" description="Polar residues" evidence="1">
    <location>
        <begin position="75"/>
        <end position="94"/>
    </location>
</feature>
<reference evidence="2 3" key="1">
    <citation type="submission" date="2024-01" db="EMBL/GenBank/DDBJ databases">
        <title>The genomes of 5 underutilized Papilionoideae crops provide insights into root nodulation and disease resistanc.</title>
        <authorList>
            <person name="Jiang F."/>
        </authorList>
    </citation>
    <scope>NUCLEOTIDE SEQUENCE [LARGE SCALE GENOMIC DNA]</scope>
    <source>
        <strain evidence="2">LVBAO_FW01</strain>
        <tissue evidence="2">Leaves</tissue>
    </source>
</reference>
<organism evidence="2 3">
    <name type="scientific">Canavalia gladiata</name>
    <name type="common">Sword bean</name>
    <name type="synonym">Dolichos gladiatus</name>
    <dbReference type="NCBI Taxonomy" id="3824"/>
    <lineage>
        <taxon>Eukaryota</taxon>
        <taxon>Viridiplantae</taxon>
        <taxon>Streptophyta</taxon>
        <taxon>Embryophyta</taxon>
        <taxon>Tracheophyta</taxon>
        <taxon>Spermatophyta</taxon>
        <taxon>Magnoliopsida</taxon>
        <taxon>eudicotyledons</taxon>
        <taxon>Gunneridae</taxon>
        <taxon>Pentapetalae</taxon>
        <taxon>rosids</taxon>
        <taxon>fabids</taxon>
        <taxon>Fabales</taxon>
        <taxon>Fabaceae</taxon>
        <taxon>Papilionoideae</taxon>
        <taxon>50 kb inversion clade</taxon>
        <taxon>NPAAA clade</taxon>
        <taxon>indigoferoid/millettioid clade</taxon>
        <taxon>Phaseoleae</taxon>
        <taxon>Canavalia</taxon>
    </lineage>
</organism>
<dbReference type="AlphaFoldDB" id="A0AAN9LQL8"/>
<feature type="region of interest" description="Disordered" evidence="1">
    <location>
        <begin position="1"/>
        <end position="24"/>
    </location>
</feature>
<evidence type="ECO:0000313" key="2">
    <source>
        <dbReference type="EMBL" id="KAK7337763.1"/>
    </source>
</evidence>
<dbReference type="EMBL" id="JAYMYQ010000004">
    <property type="protein sequence ID" value="KAK7337763.1"/>
    <property type="molecule type" value="Genomic_DNA"/>
</dbReference>
<feature type="compositionally biased region" description="Basic and acidic residues" evidence="1">
    <location>
        <begin position="1"/>
        <end position="11"/>
    </location>
</feature>
<accession>A0AAN9LQL8</accession>